<reference evidence="2" key="1">
    <citation type="submission" date="2022-11" db="EMBL/GenBank/DDBJ databases">
        <authorList>
            <person name="Petersen C."/>
        </authorList>
    </citation>
    <scope>NUCLEOTIDE SEQUENCE</scope>
    <source>
        <strain evidence="2">IBT 30069</strain>
    </source>
</reference>
<protein>
    <submittedName>
        <fullName evidence="2">Uncharacterized protein</fullName>
    </submittedName>
</protein>
<dbReference type="EMBL" id="JAPQKH010000007">
    <property type="protein sequence ID" value="KAJ5087688.1"/>
    <property type="molecule type" value="Genomic_DNA"/>
</dbReference>
<gene>
    <name evidence="2" type="ORF">N7456_011304</name>
</gene>
<reference evidence="2" key="2">
    <citation type="journal article" date="2023" name="IMA Fungus">
        <title>Comparative genomic study of the Penicillium genus elucidates a diverse pangenome and 15 lateral gene transfer events.</title>
        <authorList>
            <person name="Petersen C."/>
            <person name="Sorensen T."/>
            <person name="Nielsen M.R."/>
            <person name="Sondergaard T.E."/>
            <person name="Sorensen J.L."/>
            <person name="Fitzpatrick D.A."/>
            <person name="Frisvad J.C."/>
            <person name="Nielsen K.L."/>
        </authorList>
    </citation>
    <scope>NUCLEOTIDE SEQUENCE</scope>
    <source>
        <strain evidence="2">IBT 30069</strain>
    </source>
</reference>
<sequence length="107" mass="11342">MTRGPYPCPKLARRLFPAENTTDPLKSGFSSTEQAVAKPGPMGTVAKFRDPDVENGQQDTTRGKLHSLPQGNHHPGNRACGTRQPGSCTSQSNGGDVGEAFWDAASC</sequence>
<accession>A0A9W9JZQ9</accession>
<feature type="compositionally biased region" description="Polar residues" evidence="1">
    <location>
        <begin position="19"/>
        <end position="34"/>
    </location>
</feature>
<proteinExistence type="predicted"/>
<evidence type="ECO:0000313" key="2">
    <source>
        <dbReference type="EMBL" id="KAJ5087688.1"/>
    </source>
</evidence>
<dbReference type="AlphaFoldDB" id="A0A9W9JZQ9"/>
<feature type="region of interest" description="Disordered" evidence="1">
    <location>
        <begin position="1"/>
        <end position="107"/>
    </location>
</feature>
<keyword evidence="3" id="KW-1185">Reference proteome</keyword>
<evidence type="ECO:0000256" key="1">
    <source>
        <dbReference type="SAM" id="MobiDB-lite"/>
    </source>
</evidence>
<dbReference type="Proteomes" id="UP001149165">
    <property type="component" value="Unassembled WGS sequence"/>
</dbReference>
<comment type="caution">
    <text evidence="2">The sequence shown here is derived from an EMBL/GenBank/DDBJ whole genome shotgun (WGS) entry which is preliminary data.</text>
</comment>
<name>A0A9W9JZQ9_9EURO</name>
<evidence type="ECO:0000313" key="3">
    <source>
        <dbReference type="Proteomes" id="UP001149165"/>
    </source>
</evidence>
<feature type="compositionally biased region" description="Polar residues" evidence="1">
    <location>
        <begin position="84"/>
        <end position="94"/>
    </location>
</feature>
<organism evidence="2 3">
    <name type="scientific">Penicillium angulare</name>
    <dbReference type="NCBI Taxonomy" id="116970"/>
    <lineage>
        <taxon>Eukaryota</taxon>
        <taxon>Fungi</taxon>
        <taxon>Dikarya</taxon>
        <taxon>Ascomycota</taxon>
        <taxon>Pezizomycotina</taxon>
        <taxon>Eurotiomycetes</taxon>
        <taxon>Eurotiomycetidae</taxon>
        <taxon>Eurotiales</taxon>
        <taxon>Aspergillaceae</taxon>
        <taxon>Penicillium</taxon>
    </lineage>
</organism>